<name>A0A6L8ML62_9BURK</name>
<comment type="caution">
    <text evidence="2">The sequence shown here is derived from an EMBL/GenBank/DDBJ whole genome shotgun (WGS) entry which is preliminary data.</text>
</comment>
<gene>
    <name evidence="2" type="ORF">GTP44_15535</name>
</gene>
<evidence type="ECO:0000259" key="1">
    <source>
        <dbReference type="PROSITE" id="PS50943"/>
    </source>
</evidence>
<dbReference type="EMBL" id="WWCP01000018">
    <property type="protein sequence ID" value="MYM83359.1"/>
    <property type="molecule type" value="Genomic_DNA"/>
</dbReference>
<reference evidence="2 3" key="1">
    <citation type="submission" date="2019-12" db="EMBL/GenBank/DDBJ databases">
        <title>Novel species isolated from a subtropical stream in China.</title>
        <authorList>
            <person name="Lu H."/>
        </authorList>
    </citation>
    <scope>NUCLEOTIDE SEQUENCE [LARGE SCALE GENOMIC DNA]</scope>
    <source>
        <strain evidence="2 3">FT50W</strain>
    </source>
</reference>
<dbReference type="AlphaFoldDB" id="A0A6L8ML62"/>
<accession>A0A6L8ML62</accession>
<protein>
    <submittedName>
        <fullName evidence="2">Helix-turn-helix domain-containing protein</fullName>
    </submittedName>
</protein>
<evidence type="ECO:0000313" key="3">
    <source>
        <dbReference type="Proteomes" id="UP000474565"/>
    </source>
</evidence>
<dbReference type="Pfam" id="PF01381">
    <property type="entry name" value="HTH_3"/>
    <property type="match status" value="1"/>
</dbReference>
<dbReference type="CDD" id="cd00093">
    <property type="entry name" value="HTH_XRE"/>
    <property type="match status" value="1"/>
</dbReference>
<proteinExistence type="predicted"/>
<dbReference type="Gene3D" id="1.10.260.40">
    <property type="entry name" value="lambda repressor-like DNA-binding domains"/>
    <property type="match status" value="1"/>
</dbReference>
<dbReference type="SUPFAM" id="SSF47413">
    <property type="entry name" value="lambda repressor-like DNA-binding domains"/>
    <property type="match status" value="1"/>
</dbReference>
<dbReference type="SMART" id="SM00530">
    <property type="entry name" value="HTH_XRE"/>
    <property type="match status" value="1"/>
</dbReference>
<dbReference type="PROSITE" id="PS50943">
    <property type="entry name" value="HTH_CROC1"/>
    <property type="match status" value="1"/>
</dbReference>
<organism evidence="2 3">
    <name type="scientific">Duganella lactea</name>
    <dbReference type="NCBI Taxonomy" id="2692173"/>
    <lineage>
        <taxon>Bacteria</taxon>
        <taxon>Pseudomonadati</taxon>
        <taxon>Pseudomonadota</taxon>
        <taxon>Betaproteobacteria</taxon>
        <taxon>Burkholderiales</taxon>
        <taxon>Oxalobacteraceae</taxon>
        <taxon>Telluria group</taxon>
        <taxon>Duganella</taxon>
    </lineage>
</organism>
<evidence type="ECO:0000313" key="2">
    <source>
        <dbReference type="EMBL" id="MYM83359.1"/>
    </source>
</evidence>
<feature type="domain" description="HTH cro/C1-type" evidence="1">
    <location>
        <begin position="3"/>
        <end position="50"/>
    </location>
</feature>
<dbReference type="InterPro" id="IPR010982">
    <property type="entry name" value="Lambda_DNA-bd_dom_sf"/>
</dbReference>
<dbReference type="Proteomes" id="UP000474565">
    <property type="component" value="Unassembled WGS sequence"/>
</dbReference>
<dbReference type="GO" id="GO:0003677">
    <property type="term" value="F:DNA binding"/>
    <property type="evidence" value="ECO:0007669"/>
    <property type="project" value="InterPro"/>
</dbReference>
<sequence length="53" mass="5707">MVRGITQQYVAEHSGLSRVYISKVENSSASVSIDAMEKIAIVLSIDVAELLAL</sequence>
<dbReference type="InterPro" id="IPR001387">
    <property type="entry name" value="Cro/C1-type_HTH"/>
</dbReference>